<proteinExistence type="predicted"/>
<gene>
    <name evidence="1" type="ORF">L1785_18745</name>
</gene>
<comment type="caution">
    <text evidence="1">The sequence shown here is derived from an EMBL/GenBank/DDBJ whole genome shotgun (WGS) entry which is preliminary data.</text>
</comment>
<evidence type="ECO:0000313" key="1">
    <source>
        <dbReference type="EMBL" id="MCF4123018.1"/>
    </source>
</evidence>
<name>A0AA41QGG7_9MICO</name>
<accession>A0AA41QGG7</accession>
<dbReference type="EMBL" id="JAKGSG010000053">
    <property type="protein sequence ID" value="MCF4123018.1"/>
    <property type="molecule type" value="Genomic_DNA"/>
</dbReference>
<evidence type="ECO:0000313" key="2">
    <source>
        <dbReference type="Proteomes" id="UP001165405"/>
    </source>
</evidence>
<reference evidence="1" key="1">
    <citation type="submission" date="2022-01" db="EMBL/GenBank/DDBJ databases">
        <title>Antribacter sp. nov., isolated from Guizhou of China.</title>
        <authorList>
            <person name="Chengliang C."/>
            <person name="Ya Z."/>
        </authorList>
    </citation>
    <scope>NUCLEOTIDE SEQUENCE</scope>
    <source>
        <strain evidence="1">KLBMP 9083</strain>
    </source>
</reference>
<organism evidence="1 2">
    <name type="scientific">Antribacter soli</name>
    <dbReference type="NCBI Taxonomy" id="2910976"/>
    <lineage>
        <taxon>Bacteria</taxon>
        <taxon>Bacillati</taxon>
        <taxon>Actinomycetota</taxon>
        <taxon>Actinomycetes</taxon>
        <taxon>Micrococcales</taxon>
        <taxon>Promicromonosporaceae</taxon>
        <taxon>Antribacter</taxon>
    </lineage>
</organism>
<keyword evidence="2" id="KW-1185">Reference proteome</keyword>
<sequence length="94" mass="10781">MTTKPTIADRIRDDVALVDSTHQGALMLLHILRKRRDAATDELERDCWQAPIDVPNEADRAVRRVLPKPPLRILALQDRWIAEINQLRADEPVP</sequence>
<protein>
    <submittedName>
        <fullName evidence="1">Uncharacterized protein</fullName>
    </submittedName>
</protein>
<dbReference type="Proteomes" id="UP001165405">
    <property type="component" value="Unassembled WGS sequence"/>
</dbReference>
<dbReference type="AlphaFoldDB" id="A0AA41QGG7"/>
<dbReference type="RefSeq" id="WP_236090823.1">
    <property type="nucleotide sequence ID" value="NZ_JAKGSG010000053.1"/>
</dbReference>